<evidence type="ECO:0000313" key="8">
    <source>
        <dbReference type="EMBL" id="MBM3317106.1"/>
    </source>
</evidence>
<evidence type="ECO:0000256" key="2">
    <source>
        <dbReference type="ARBA" id="ARBA00022617"/>
    </source>
</evidence>
<dbReference type="AlphaFoldDB" id="A0A937X7I7"/>
<dbReference type="PROSITE" id="PS51257">
    <property type="entry name" value="PROKAR_LIPOPROTEIN"/>
    <property type="match status" value="1"/>
</dbReference>
<keyword evidence="2" id="KW-0349">Heme</keyword>
<keyword evidence="4" id="KW-0249">Electron transport</keyword>
<evidence type="ECO:0000256" key="6">
    <source>
        <dbReference type="SAM" id="SignalP"/>
    </source>
</evidence>
<dbReference type="InterPro" id="IPR019020">
    <property type="entry name" value="Cyt-c552/DMSO_Rdtase_haem-bd"/>
</dbReference>
<feature type="chain" id="PRO_5037473736" description="Cytochrome c-552/DMSO reductase-like haem-binding domain-containing protein" evidence="6">
    <location>
        <begin position="32"/>
        <end position="447"/>
    </location>
</feature>
<gene>
    <name evidence="8" type="ORF">FJY75_04555</name>
</gene>
<dbReference type="Pfam" id="PF09459">
    <property type="entry name" value="EB_dh"/>
    <property type="match status" value="2"/>
</dbReference>
<evidence type="ECO:0000256" key="5">
    <source>
        <dbReference type="ARBA" id="ARBA00023004"/>
    </source>
</evidence>
<comment type="caution">
    <text evidence="8">The sequence shown here is derived from an EMBL/GenBank/DDBJ whole genome shotgun (WGS) entry which is preliminary data.</text>
</comment>
<reference evidence="8" key="1">
    <citation type="submission" date="2019-03" db="EMBL/GenBank/DDBJ databases">
        <title>Lake Tanganyika Metagenome-Assembled Genomes (MAGs).</title>
        <authorList>
            <person name="Tran P."/>
        </authorList>
    </citation>
    <scope>NUCLEOTIDE SEQUENCE</scope>
    <source>
        <strain evidence="8">M_DeepCast_400m_m2_100</strain>
    </source>
</reference>
<evidence type="ECO:0000259" key="7">
    <source>
        <dbReference type="Pfam" id="PF09459"/>
    </source>
</evidence>
<name>A0A937X7I7_UNCEI</name>
<dbReference type="EMBL" id="VGIY01000076">
    <property type="protein sequence ID" value="MBM3317106.1"/>
    <property type="molecule type" value="Genomic_DNA"/>
</dbReference>
<proteinExistence type="predicted"/>
<dbReference type="GO" id="GO:0020037">
    <property type="term" value="F:heme binding"/>
    <property type="evidence" value="ECO:0007669"/>
    <property type="project" value="InterPro"/>
</dbReference>
<evidence type="ECO:0000256" key="4">
    <source>
        <dbReference type="ARBA" id="ARBA00022982"/>
    </source>
</evidence>
<feature type="signal peptide" evidence="6">
    <location>
        <begin position="1"/>
        <end position="31"/>
    </location>
</feature>
<dbReference type="GO" id="GO:0046872">
    <property type="term" value="F:metal ion binding"/>
    <property type="evidence" value="ECO:0007669"/>
    <property type="project" value="UniProtKB-KW"/>
</dbReference>
<accession>A0A937X7I7</accession>
<keyword evidence="3" id="KW-0479">Metal-binding</keyword>
<dbReference type="Proteomes" id="UP000748308">
    <property type="component" value="Unassembled WGS sequence"/>
</dbReference>
<sequence>MAPVGRCRAGRAAGAAAPLAALLGLAALALAGCGQGGIERPGDVPTDLIVAYYQSPESFAEGIIKLDGRRVDREWGSEFTPERPYAQVRLSSEEGAGDPGAVRYAAVKAVYTDTHLYLLLEWPDRTADVLKDAFVFRGPGLADPIVRCREVGGVTVCDTTFRRGPQDSLRVPAWWAREGDDDKLALIFEIQETATGGVGFAERGCQVLCHPGAAMPFGTSDQGLLDVWYWLAGRTNPLRNLFNLRDDPSDPPQGLPGYLDDWYARPGAGLVPDPGWPAYMSNDPYDRGVPEFVYRRKDDPFFEPENPGSCRNRFGGECISNNGVSLAYLWRDSPNDEFAPFSRVDTLNQAIMPDMRPWIPGDLVPGHWMTYPSGSRADVRGKAMHNRDLGVWTLEVGRRLNTGDPSGDVIFDPASGRAYPFTLAVFDASTRRHWGSEPQFLVFQGRD</sequence>
<keyword evidence="5" id="KW-0408">Iron</keyword>
<protein>
    <recommendedName>
        <fullName evidence="7">Cytochrome c-552/DMSO reductase-like haem-binding domain-containing protein</fullName>
    </recommendedName>
</protein>
<organism evidence="8 9">
    <name type="scientific">Eiseniibacteriota bacterium</name>
    <dbReference type="NCBI Taxonomy" id="2212470"/>
    <lineage>
        <taxon>Bacteria</taxon>
        <taxon>Candidatus Eiseniibacteriota</taxon>
    </lineage>
</organism>
<evidence type="ECO:0000256" key="3">
    <source>
        <dbReference type="ARBA" id="ARBA00022723"/>
    </source>
</evidence>
<dbReference type="Gene3D" id="2.60.40.1190">
    <property type="match status" value="1"/>
</dbReference>
<keyword evidence="6" id="KW-0732">Signal</keyword>
<evidence type="ECO:0000256" key="1">
    <source>
        <dbReference type="ARBA" id="ARBA00022448"/>
    </source>
</evidence>
<feature type="domain" description="Cytochrome c-552/DMSO reductase-like haem-binding" evidence="7">
    <location>
        <begin position="348"/>
        <end position="436"/>
    </location>
</feature>
<feature type="domain" description="Cytochrome c-552/DMSO reductase-like haem-binding" evidence="7">
    <location>
        <begin position="99"/>
        <end position="239"/>
    </location>
</feature>
<keyword evidence="1" id="KW-0813">Transport</keyword>
<evidence type="ECO:0000313" key="9">
    <source>
        <dbReference type="Proteomes" id="UP000748308"/>
    </source>
</evidence>